<dbReference type="AlphaFoldDB" id="A0A6B3N7H7"/>
<accession>A0A6B3N7H7</accession>
<reference evidence="1" key="1">
    <citation type="submission" date="2019-11" db="EMBL/GenBank/DDBJ databases">
        <title>Genomic insights into an expanded diversity of filamentous marine cyanobacteria reveals the extraordinary biosynthetic potential of Moorea and Okeania.</title>
        <authorList>
            <person name="Ferreira Leao T."/>
            <person name="Wang M."/>
            <person name="Moss N."/>
            <person name="Da Silva R."/>
            <person name="Sanders J."/>
            <person name="Nurk S."/>
            <person name="Gurevich A."/>
            <person name="Humphrey G."/>
            <person name="Reher R."/>
            <person name="Zhu Q."/>
            <person name="Belda-Ferre P."/>
            <person name="Glukhov E."/>
            <person name="Rex R."/>
            <person name="Dorrestein P.C."/>
            <person name="Knight R."/>
            <person name="Pevzner P."/>
            <person name="Gerwick W.H."/>
            <person name="Gerwick L."/>
        </authorList>
    </citation>
    <scope>NUCLEOTIDE SEQUENCE</scope>
    <source>
        <strain evidence="1">SIO1C4</strain>
    </source>
</reference>
<name>A0A6B3N7H7_9CYAN</name>
<sequence length="116" mass="13184">MSKAFKEHNFMVVDLTDKVLVHTPVPKAHHAALRSGFAGYPANPRWNVSKFRAWKSGCQLRTALARGEMVVRQVDSMLVPATEQEEKPNQLETVPQNKRFRFPVWSKRVAASKQLA</sequence>
<protein>
    <submittedName>
        <fullName evidence="1">Uncharacterized protein</fullName>
    </submittedName>
</protein>
<proteinExistence type="predicted"/>
<organism evidence="1">
    <name type="scientific">Symploca sp. SIO1C4</name>
    <dbReference type="NCBI Taxonomy" id="2607765"/>
    <lineage>
        <taxon>Bacteria</taxon>
        <taxon>Bacillati</taxon>
        <taxon>Cyanobacteriota</taxon>
        <taxon>Cyanophyceae</taxon>
        <taxon>Coleofasciculales</taxon>
        <taxon>Coleofasciculaceae</taxon>
        <taxon>Symploca</taxon>
    </lineage>
</organism>
<comment type="caution">
    <text evidence="1">The sequence shown here is derived from an EMBL/GenBank/DDBJ whole genome shotgun (WGS) entry which is preliminary data.</text>
</comment>
<evidence type="ECO:0000313" key="1">
    <source>
        <dbReference type="EMBL" id="NER26582.1"/>
    </source>
</evidence>
<gene>
    <name evidence="1" type="ORF">F6J89_02865</name>
</gene>
<dbReference type="EMBL" id="JAAHFQ010000037">
    <property type="protein sequence ID" value="NER26582.1"/>
    <property type="molecule type" value="Genomic_DNA"/>
</dbReference>